<dbReference type="Proteomes" id="UP001159405">
    <property type="component" value="Unassembled WGS sequence"/>
</dbReference>
<dbReference type="InterPro" id="IPR000210">
    <property type="entry name" value="BTB/POZ_dom"/>
</dbReference>
<keyword evidence="5" id="KW-1185">Reference proteome</keyword>
<keyword evidence="2" id="KW-0677">Repeat</keyword>
<dbReference type="SUPFAM" id="SSF117281">
    <property type="entry name" value="Kelch motif"/>
    <property type="match status" value="1"/>
</dbReference>
<dbReference type="SUPFAM" id="SSF50965">
    <property type="entry name" value="Galactose oxidase, central domain"/>
    <property type="match status" value="1"/>
</dbReference>
<dbReference type="PROSITE" id="PS50097">
    <property type="entry name" value="BTB"/>
    <property type="match status" value="1"/>
</dbReference>
<dbReference type="InterPro" id="IPR011705">
    <property type="entry name" value="BACK"/>
</dbReference>
<evidence type="ECO:0000313" key="5">
    <source>
        <dbReference type="Proteomes" id="UP001159405"/>
    </source>
</evidence>
<name>A0ABN8P1Y8_9CNID</name>
<dbReference type="Gene3D" id="1.25.40.420">
    <property type="match status" value="1"/>
</dbReference>
<evidence type="ECO:0000313" key="4">
    <source>
        <dbReference type="EMBL" id="CAH3130764.1"/>
    </source>
</evidence>
<dbReference type="InterPro" id="IPR011333">
    <property type="entry name" value="SKP1/BTB/POZ_sf"/>
</dbReference>
<feature type="domain" description="BTB" evidence="3">
    <location>
        <begin position="37"/>
        <end position="104"/>
    </location>
</feature>
<evidence type="ECO:0000259" key="3">
    <source>
        <dbReference type="PROSITE" id="PS50097"/>
    </source>
</evidence>
<dbReference type="InterPro" id="IPR011043">
    <property type="entry name" value="Gal_Oxase/kelch_b-propeller"/>
</dbReference>
<dbReference type="InterPro" id="IPR056737">
    <property type="entry name" value="Beta-prop_ATRN-MKLN-like"/>
</dbReference>
<dbReference type="PANTHER" id="PTHR45632:SF17">
    <property type="entry name" value="KELCH-LIKE PROTEIN 31"/>
    <property type="match status" value="1"/>
</dbReference>
<evidence type="ECO:0000256" key="1">
    <source>
        <dbReference type="ARBA" id="ARBA00022441"/>
    </source>
</evidence>
<comment type="caution">
    <text evidence="4">The sequence shown here is derived from an EMBL/GenBank/DDBJ whole genome shotgun (WGS) entry which is preliminary data.</text>
</comment>
<dbReference type="Gene3D" id="2.120.10.80">
    <property type="entry name" value="Kelch-type beta propeller"/>
    <property type="match status" value="1"/>
</dbReference>
<dbReference type="SMART" id="SM00225">
    <property type="entry name" value="BTB"/>
    <property type="match status" value="1"/>
</dbReference>
<dbReference type="Pfam" id="PF24981">
    <property type="entry name" value="Beta-prop_ATRN-LZTR1"/>
    <property type="match status" value="1"/>
</dbReference>
<dbReference type="InterPro" id="IPR015915">
    <property type="entry name" value="Kelch-typ_b-propeller"/>
</dbReference>
<dbReference type="Gene3D" id="3.30.710.10">
    <property type="entry name" value="Potassium Channel Kv1.1, Chain A"/>
    <property type="match status" value="1"/>
</dbReference>
<dbReference type="Pfam" id="PF07707">
    <property type="entry name" value="BACK"/>
    <property type="match status" value="1"/>
</dbReference>
<dbReference type="PANTHER" id="PTHR45632">
    <property type="entry name" value="LD33804P"/>
    <property type="match status" value="1"/>
</dbReference>
<dbReference type="SUPFAM" id="SSF54695">
    <property type="entry name" value="POZ domain"/>
    <property type="match status" value="1"/>
</dbReference>
<dbReference type="EMBL" id="CALNXK010000048">
    <property type="protein sequence ID" value="CAH3130764.1"/>
    <property type="molecule type" value="Genomic_DNA"/>
</dbReference>
<protein>
    <recommendedName>
        <fullName evidence="3">BTB domain-containing protein</fullName>
    </recommendedName>
</protein>
<reference evidence="4 5" key="1">
    <citation type="submission" date="2022-05" db="EMBL/GenBank/DDBJ databases">
        <authorList>
            <consortium name="Genoscope - CEA"/>
            <person name="William W."/>
        </authorList>
    </citation>
    <scope>NUCLEOTIDE SEQUENCE [LARGE SCALE GENOMIC DNA]</scope>
</reference>
<dbReference type="Pfam" id="PF00651">
    <property type="entry name" value="BTB"/>
    <property type="match status" value="1"/>
</dbReference>
<sequence>MAATAVQNAEEKVLCDKAFTEELVDKLNELRKDNTLCDVTLQIEGQNFSAHRCVLSAASQYFRSLFTSGFKENKDFTIVLQDTKPAVLSEALRFIYTGEALVNATNAQDLVKIADYFIIPRLKTKVSKYLEECIDVTNCLALESFADQFGCESLKQAASEFNLKNFISVVKSEDFKTLNIEKVKQLISHDEIIVSKEEDVYEAIVSWVKHDTLSRECLFSELLKCLRLFSLSKYSLQQILKEELVLKSRTCLSILHEGLNFFFSPDCFLSLSLKPRACLSMMEPVIILTGGHTERIGLDQKVRVNTHCYLLSKNSWVSLPKMPFPRTRHGAAVCCGQLYVVGGKPEPPACTFNPIKNKWTVMEGEAAIRQHCSVTALNEELYVIGGDKHLKRVDKYNPSLDEWKAVASMKTARASHCAVVVENLIYVLGGCGYSGCLKNVECFNSSANHWADRPNMIVARQFAGAAVLCGKIFVAGGYSDKACKTLEATCEMFDPLQDQWSLVSSPVVPRAACAMISFDDYLYLFGGEDADWSKHDSVECYDVKNNKWELCGTMPGKLACVQASLLLLPKKYINDLDTFETQ</sequence>
<gene>
    <name evidence="4" type="ORF">PLOB_00034808</name>
</gene>
<keyword evidence="1" id="KW-0880">Kelch repeat</keyword>
<dbReference type="PIRSF" id="PIRSF037037">
    <property type="entry name" value="Kelch-like_protein_gigaxonin"/>
    <property type="match status" value="1"/>
</dbReference>
<proteinExistence type="predicted"/>
<dbReference type="SMART" id="SM00875">
    <property type="entry name" value="BACK"/>
    <property type="match status" value="1"/>
</dbReference>
<dbReference type="SMART" id="SM00612">
    <property type="entry name" value="Kelch"/>
    <property type="match status" value="5"/>
</dbReference>
<dbReference type="InterPro" id="IPR006652">
    <property type="entry name" value="Kelch_1"/>
</dbReference>
<evidence type="ECO:0000256" key="2">
    <source>
        <dbReference type="ARBA" id="ARBA00022737"/>
    </source>
</evidence>
<organism evidence="4 5">
    <name type="scientific">Porites lobata</name>
    <dbReference type="NCBI Taxonomy" id="104759"/>
    <lineage>
        <taxon>Eukaryota</taxon>
        <taxon>Metazoa</taxon>
        <taxon>Cnidaria</taxon>
        <taxon>Anthozoa</taxon>
        <taxon>Hexacorallia</taxon>
        <taxon>Scleractinia</taxon>
        <taxon>Fungiina</taxon>
        <taxon>Poritidae</taxon>
        <taxon>Porites</taxon>
    </lineage>
</organism>
<accession>A0ABN8P1Y8</accession>
<dbReference type="InterPro" id="IPR017096">
    <property type="entry name" value="BTB-kelch_protein"/>
</dbReference>